<evidence type="ECO:0000313" key="2">
    <source>
        <dbReference type="Proteomes" id="UP000053758"/>
    </source>
</evidence>
<dbReference type="Proteomes" id="UP000053758">
    <property type="component" value="Unassembled WGS sequence"/>
</dbReference>
<dbReference type="RefSeq" id="XP_014654002.1">
    <property type="nucleotide sequence ID" value="XM_014798516.1"/>
</dbReference>
<dbReference type="AlphaFoldDB" id="A0A081CM94"/>
<reference evidence="2" key="1">
    <citation type="journal article" date="2014" name="Genome Announc.">
        <title>Draft Genome Sequence of the Yeast Pseudozyma antarctica Type Strain JCM10317, a Producer of the Glycolipid Biosurfactants, Mannosylerythritol Lipids.</title>
        <authorList>
            <person name="Saika A."/>
            <person name="Koike H."/>
            <person name="Hori T."/>
            <person name="Fukuoka T."/>
            <person name="Sato S."/>
            <person name="Habe H."/>
            <person name="Kitamoto D."/>
            <person name="Morita T."/>
        </authorList>
    </citation>
    <scope>NUCLEOTIDE SEQUENCE [LARGE SCALE GENOMIC DNA]</scope>
    <source>
        <strain evidence="2">JCM 10317</strain>
    </source>
</reference>
<sequence length="463" mass="47845">MMHSRGGFVLSENQAFAGQTRTPGPSRLHASPTRKNMTTGKRAMGPSSKLFGQEGAANAKQLFQDSKSPVKALGDRNALKTPGPSRLAGGKPGASIRKDKNASASKQDSTSPTKKGGSEQSPRKATTSNALRSLNGKQRQLAADPKTPAPTQLNGKARTMSRQNSFITPAANVGRAGQIKARMGEMLDAEMGLSLNKADGAVAAVEEAPAVQMSEEEMYPEIEYMPPSVYAKHPVFEFPDELDDLPRAKQLGAQLASFTAMAFSEVGPGDVSDVELSPMQSIDGELTVARGAAAASDDDDDDDDPWPNVAVAVAVDAAPRKIAAKASAPSVGSTAAGVRSSVGGSARARPTMSGARSTTTLAKGAAQPARGLQRSIAPAANQSATRRPGVGGAAAKASSSSTGLSAARTKSAKVAAPASKMVLNPKLIDFVDDELGKQTEAALRKIDEDEDDLAALELDLGEA</sequence>
<dbReference type="OrthoDB" id="3366667at2759"/>
<proteinExistence type="predicted"/>
<dbReference type="HOGENOM" id="CLU_497143_0_0_1"/>
<organism evidence="1 2">
    <name type="scientific">Pseudozyma antarctica</name>
    <name type="common">Yeast</name>
    <name type="synonym">Candida antarctica</name>
    <dbReference type="NCBI Taxonomy" id="84753"/>
    <lineage>
        <taxon>Eukaryota</taxon>
        <taxon>Fungi</taxon>
        <taxon>Dikarya</taxon>
        <taxon>Basidiomycota</taxon>
        <taxon>Ustilaginomycotina</taxon>
        <taxon>Ustilaginomycetes</taxon>
        <taxon>Ustilaginales</taxon>
        <taxon>Ustilaginaceae</taxon>
        <taxon>Moesziomyces</taxon>
    </lineage>
</organism>
<accession>A0A081CM94</accession>
<evidence type="ECO:0000313" key="1">
    <source>
        <dbReference type="EMBL" id="GAK67790.1"/>
    </source>
</evidence>
<dbReference type="EMBL" id="DF830088">
    <property type="protein sequence ID" value="GAK67790.1"/>
    <property type="molecule type" value="Genomic_DNA"/>
</dbReference>
<keyword evidence="2" id="KW-1185">Reference proteome</keyword>
<gene>
    <name evidence="1" type="ORF">PAN0_021c6019</name>
</gene>
<protein>
    <submittedName>
        <fullName evidence="1">Uncharacterized protein</fullName>
    </submittedName>
</protein>
<name>A0A081CM94_PSEA2</name>
<dbReference type="GeneID" id="26306816"/>